<accession>A0ABU9HTP9</accession>
<reference evidence="1 2" key="1">
    <citation type="submission" date="2024-04" db="EMBL/GenBank/DDBJ databases">
        <title>Flavobacterium sp. DGU11 16S ribosomal RNA gene Genome sequencing and assembly.</title>
        <authorList>
            <person name="Park S."/>
        </authorList>
    </citation>
    <scope>NUCLEOTIDE SEQUENCE [LARGE SCALE GENOMIC DNA]</scope>
    <source>
        <strain evidence="1 2">DGU11</strain>
    </source>
</reference>
<keyword evidence="2" id="KW-1185">Reference proteome</keyword>
<proteinExistence type="predicted"/>
<protein>
    <submittedName>
        <fullName evidence="1">Uncharacterized protein</fullName>
    </submittedName>
</protein>
<organism evidence="1 2">
    <name type="scientific">Flavobacterium arundinis</name>
    <dbReference type="NCBI Taxonomy" id="3139143"/>
    <lineage>
        <taxon>Bacteria</taxon>
        <taxon>Pseudomonadati</taxon>
        <taxon>Bacteroidota</taxon>
        <taxon>Flavobacteriia</taxon>
        <taxon>Flavobacteriales</taxon>
        <taxon>Flavobacteriaceae</taxon>
        <taxon>Flavobacterium</taxon>
    </lineage>
</organism>
<evidence type="ECO:0000313" key="2">
    <source>
        <dbReference type="Proteomes" id="UP001464555"/>
    </source>
</evidence>
<dbReference type="RefSeq" id="WP_341695860.1">
    <property type="nucleotide sequence ID" value="NZ_JBBYHR010000002.1"/>
</dbReference>
<comment type="caution">
    <text evidence="1">The sequence shown here is derived from an EMBL/GenBank/DDBJ whole genome shotgun (WGS) entry which is preliminary data.</text>
</comment>
<name>A0ABU9HTP9_9FLAO</name>
<dbReference type="Proteomes" id="UP001464555">
    <property type="component" value="Unassembled WGS sequence"/>
</dbReference>
<evidence type="ECO:0000313" key="1">
    <source>
        <dbReference type="EMBL" id="MEL1243544.1"/>
    </source>
</evidence>
<gene>
    <name evidence="1" type="ORF">AAEO56_04660</name>
</gene>
<sequence length="117" mass="13570">MGKNIRGAGDVVAAITKFAGIEPCEACKKRQEKWNRIFPNRIRKNIREMTEEEIAGWKAFQEVRTLRLSVEQRTYVCGIYAGVFNVPYYEPCATCDPLPYLRMIEKMDSLIKTYDPE</sequence>
<dbReference type="EMBL" id="JBBYHR010000002">
    <property type="protein sequence ID" value="MEL1243544.1"/>
    <property type="molecule type" value="Genomic_DNA"/>
</dbReference>